<dbReference type="EMBL" id="JACEIK010001694">
    <property type="protein sequence ID" value="MCD7471528.1"/>
    <property type="molecule type" value="Genomic_DNA"/>
</dbReference>
<proteinExistence type="predicted"/>
<organism evidence="1 2">
    <name type="scientific">Datura stramonium</name>
    <name type="common">Jimsonweed</name>
    <name type="synonym">Common thornapple</name>
    <dbReference type="NCBI Taxonomy" id="4076"/>
    <lineage>
        <taxon>Eukaryota</taxon>
        <taxon>Viridiplantae</taxon>
        <taxon>Streptophyta</taxon>
        <taxon>Embryophyta</taxon>
        <taxon>Tracheophyta</taxon>
        <taxon>Spermatophyta</taxon>
        <taxon>Magnoliopsida</taxon>
        <taxon>eudicotyledons</taxon>
        <taxon>Gunneridae</taxon>
        <taxon>Pentapetalae</taxon>
        <taxon>asterids</taxon>
        <taxon>lamiids</taxon>
        <taxon>Solanales</taxon>
        <taxon>Solanaceae</taxon>
        <taxon>Solanoideae</taxon>
        <taxon>Datureae</taxon>
        <taxon>Datura</taxon>
    </lineage>
</organism>
<protein>
    <submittedName>
        <fullName evidence="1">Uncharacterized protein</fullName>
    </submittedName>
</protein>
<reference evidence="1 2" key="1">
    <citation type="journal article" date="2021" name="BMC Genomics">
        <title>Datura genome reveals duplications of psychoactive alkaloid biosynthetic genes and high mutation rate following tissue culture.</title>
        <authorList>
            <person name="Rajewski A."/>
            <person name="Carter-House D."/>
            <person name="Stajich J."/>
            <person name="Litt A."/>
        </authorList>
    </citation>
    <scope>NUCLEOTIDE SEQUENCE [LARGE SCALE GENOMIC DNA]</scope>
    <source>
        <strain evidence="1">AR-01</strain>
    </source>
</reference>
<evidence type="ECO:0000313" key="1">
    <source>
        <dbReference type="EMBL" id="MCD7471528.1"/>
    </source>
</evidence>
<gene>
    <name evidence="1" type="ORF">HAX54_012015</name>
</gene>
<name>A0ABS8TL07_DATST</name>
<sequence length="184" mass="20429">MVGDTLVCGERHDLIGLTSIGFQRSDNATSTKLMKGGRTQVPSMDAKHKEMMGMVTSLNKRLDVLENMKLGASPQGKEDSLCELQGDVVILEGYKLFDNPLWIDDTLPCDKNLLLEDDSMLVGKDCFEQKGVDSWSNLFQGKENDASQASSKLFTRRRAKEFINFSSTRYFGGLEDACGEGMKL</sequence>
<dbReference type="Proteomes" id="UP000823775">
    <property type="component" value="Unassembled WGS sequence"/>
</dbReference>
<keyword evidence="2" id="KW-1185">Reference proteome</keyword>
<accession>A0ABS8TL07</accession>
<comment type="caution">
    <text evidence="1">The sequence shown here is derived from an EMBL/GenBank/DDBJ whole genome shotgun (WGS) entry which is preliminary data.</text>
</comment>
<evidence type="ECO:0000313" key="2">
    <source>
        <dbReference type="Proteomes" id="UP000823775"/>
    </source>
</evidence>